<reference evidence="2 3" key="1">
    <citation type="submission" date="2013-10" db="EMBL/GenBank/DDBJ databases">
        <title>Salinisphaera japonica YTM-1 Genome Sequencing.</title>
        <authorList>
            <person name="Lai Q."/>
            <person name="Li C."/>
            <person name="Shao Z."/>
        </authorList>
    </citation>
    <scope>NUCLEOTIDE SEQUENCE [LARGE SCALE GENOMIC DNA]</scope>
    <source>
        <strain evidence="2 3">YTM-1</strain>
    </source>
</reference>
<dbReference type="GO" id="GO:0016747">
    <property type="term" value="F:acyltransferase activity, transferring groups other than amino-acyl groups"/>
    <property type="evidence" value="ECO:0007669"/>
    <property type="project" value="InterPro"/>
</dbReference>
<dbReference type="PROSITE" id="PS51186">
    <property type="entry name" value="GNAT"/>
    <property type="match status" value="1"/>
</dbReference>
<dbReference type="Gene3D" id="3.40.630.30">
    <property type="match status" value="1"/>
</dbReference>
<dbReference type="InterPro" id="IPR000182">
    <property type="entry name" value="GNAT_dom"/>
</dbReference>
<organism evidence="2 3">
    <name type="scientific">Salinisphaera japonica YTM-1</name>
    <dbReference type="NCBI Taxonomy" id="1209778"/>
    <lineage>
        <taxon>Bacteria</taxon>
        <taxon>Pseudomonadati</taxon>
        <taxon>Pseudomonadota</taxon>
        <taxon>Gammaproteobacteria</taxon>
        <taxon>Salinisphaerales</taxon>
        <taxon>Salinisphaeraceae</taxon>
        <taxon>Salinisphaera</taxon>
    </lineage>
</organism>
<evidence type="ECO:0000259" key="1">
    <source>
        <dbReference type="PROSITE" id="PS51186"/>
    </source>
</evidence>
<name>A0A423PRC4_9GAMM</name>
<dbReference type="RefSeq" id="WP_123658165.1">
    <property type="nucleotide sequence ID" value="NZ_AYKG01000023.1"/>
</dbReference>
<dbReference type="SUPFAM" id="SSF55729">
    <property type="entry name" value="Acyl-CoA N-acyltransferases (Nat)"/>
    <property type="match status" value="1"/>
</dbReference>
<protein>
    <recommendedName>
        <fullName evidence="1">N-acetyltransferase domain-containing protein</fullName>
    </recommendedName>
</protein>
<dbReference type="InParanoid" id="A0A423PRC4"/>
<evidence type="ECO:0000313" key="3">
    <source>
        <dbReference type="Proteomes" id="UP000285310"/>
    </source>
</evidence>
<dbReference type="OrthoDB" id="9204552at2"/>
<proteinExistence type="predicted"/>
<dbReference type="InterPro" id="IPR016181">
    <property type="entry name" value="Acyl_CoA_acyltransferase"/>
</dbReference>
<evidence type="ECO:0000313" key="2">
    <source>
        <dbReference type="EMBL" id="ROO28140.1"/>
    </source>
</evidence>
<comment type="caution">
    <text evidence="2">The sequence shown here is derived from an EMBL/GenBank/DDBJ whole genome shotgun (WGS) entry which is preliminary data.</text>
</comment>
<accession>A0A423PRC4</accession>
<feature type="domain" description="N-acetyltransferase" evidence="1">
    <location>
        <begin position="51"/>
        <end position="239"/>
    </location>
</feature>
<sequence length="297" mass="33153">MAYRFTPFVLPMRAPWQGSLFERLPNRLVRQARCRMIRSRFPALIWDNVPEQMSPATRVWLRSAFVPLAQRVFDRTSRRFWLTWLSDDSLNQLKRFILVFDQTGQPIAWAAAGAFEVDGRRCFYGSSAGVDPAWQGSGITSSAARHLFLPALGAAAPRTLYAVVRTGNPLVYSAWQAGQVGRQPIYPALDGREPPAAIAAIAREAADRLGHGDRLDPTTLIMRDCYNDEAAGLWSKRPPCDDDTVGRWFNDNLTAHDGVMMVVPFDPAATFAQESMRLVQKRLGLNTGRSSRRASAA</sequence>
<dbReference type="EMBL" id="AYKG01000023">
    <property type="protein sequence ID" value="ROO28140.1"/>
    <property type="molecule type" value="Genomic_DNA"/>
</dbReference>
<dbReference type="Proteomes" id="UP000285310">
    <property type="component" value="Unassembled WGS sequence"/>
</dbReference>
<gene>
    <name evidence="2" type="ORF">SAJA_08235</name>
</gene>
<dbReference type="AlphaFoldDB" id="A0A423PRC4"/>
<keyword evidence="3" id="KW-1185">Reference proteome</keyword>